<dbReference type="InterPro" id="IPR004101">
    <property type="entry name" value="Mur_ligase_C"/>
</dbReference>
<evidence type="ECO:0000259" key="14">
    <source>
        <dbReference type="Pfam" id="PF08245"/>
    </source>
</evidence>
<name>A0ABR8PPF9_9CLOT</name>
<evidence type="ECO:0000256" key="6">
    <source>
        <dbReference type="ARBA" id="ARBA00022960"/>
    </source>
</evidence>
<dbReference type="EMBL" id="JACSRA010000002">
    <property type="protein sequence ID" value="MBD7910064.1"/>
    <property type="molecule type" value="Genomic_DNA"/>
</dbReference>
<keyword evidence="3 10" id="KW-0132">Cell division</keyword>
<keyword evidence="5 10" id="KW-0067">ATP-binding</keyword>
<dbReference type="Gene3D" id="3.40.1390.10">
    <property type="entry name" value="MurE/MurF, N-terminal domain"/>
    <property type="match status" value="1"/>
</dbReference>
<dbReference type="InterPro" id="IPR036615">
    <property type="entry name" value="Mur_ligase_C_dom_sf"/>
</dbReference>
<dbReference type="SUPFAM" id="SSF63418">
    <property type="entry name" value="MurE/MurF N-terminal domain"/>
    <property type="match status" value="1"/>
</dbReference>
<dbReference type="InterPro" id="IPR051046">
    <property type="entry name" value="MurCDEF_CellWall_CoF430Synth"/>
</dbReference>
<dbReference type="Pfam" id="PF08245">
    <property type="entry name" value="Mur_ligase_M"/>
    <property type="match status" value="1"/>
</dbReference>
<dbReference type="NCBIfam" id="TIGR01143">
    <property type="entry name" value="murF"/>
    <property type="match status" value="1"/>
</dbReference>
<evidence type="ECO:0000256" key="2">
    <source>
        <dbReference type="ARBA" id="ARBA00022598"/>
    </source>
</evidence>
<evidence type="ECO:0000259" key="13">
    <source>
        <dbReference type="Pfam" id="PF02875"/>
    </source>
</evidence>
<dbReference type="Gene3D" id="3.90.190.20">
    <property type="entry name" value="Mur ligase, C-terminal domain"/>
    <property type="match status" value="1"/>
</dbReference>
<dbReference type="SUPFAM" id="SSF53244">
    <property type="entry name" value="MurD-like peptide ligases, peptide-binding domain"/>
    <property type="match status" value="1"/>
</dbReference>
<protein>
    <recommendedName>
        <fullName evidence="10 11">UDP-N-acetylmuramoyl-tripeptide--D-alanyl-D-alanine ligase</fullName>
        <ecNumber evidence="10 11">6.3.2.10</ecNumber>
    </recommendedName>
    <alternativeName>
        <fullName evidence="10">D-alanyl-D-alanine-adding enzyme</fullName>
    </alternativeName>
</protein>
<dbReference type="Pfam" id="PF01225">
    <property type="entry name" value="Mur_ligase"/>
    <property type="match status" value="1"/>
</dbReference>
<dbReference type="Proteomes" id="UP000627781">
    <property type="component" value="Unassembled WGS sequence"/>
</dbReference>
<evidence type="ECO:0000256" key="10">
    <source>
        <dbReference type="HAMAP-Rule" id="MF_02019"/>
    </source>
</evidence>
<reference evidence="15 16" key="1">
    <citation type="submission" date="2020-08" db="EMBL/GenBank/DDBJ databases">
        <title>A Genomic Blueprint of the Chicken Gut Microbiome.</title>
        <authorList>
            <person name="Gilroy R."/>
            <person name="Ravi A."/>
            <person name="Getino M."/>
            <person name="Pursley I."/>
            <person name="Horton D.L."/>
            <person name="Alikhan N.-F."/>
            <person name="Baker D."/>
            <person name="Gharbi K."/>
            <person name="Hall N."/>
            <person name="Watson M."/>
            <person name="Adriaenssens E.M."/>
            <person name="Foster-Nyarko E."/>
            <person name="Jarju S."/>
            <person name="Secka A."/>
            <person name="Antonio M."/>
            <person name="Oren A."/>
            <person name="Chaudhuri R."/>
            <person name="La Ragione R.M."/>
            <person name="Hildebrand F."/>
            <person name="Pallen M.J."/>
        </authorList>
    </citation>
    <scope>NUCLEOTIDE SEQUENCE [LARGE SCALE GENOMIC DNA]</scope>
    <source>
        <strain evidence="15 16">Sa3CVN1</strain>
    </source>
</reference>
<comment type="pathway">
    <text evidence="10 11">Cell wall biogenesis; peptidoglycan biosynthesis.</text>
</comment>
<keyword evidence="7 10" id="KW-0573">Peptidoglycan synthesis</keyword>
<dbReference type="RefSeq" id="WP_143314404.1">
    <property type="nucleotide sequence ID" value="NZ_JACSRA010000002.1"/>
</dbReference>
<dbReference type="InterPro" id="IPR000713">
    <property type="entry name" value="Mur_ligase_N"/>
</dbReference>
<dbReference type="Gene3D" id="3.40.1190.10">
    <property type="entry name" value="Mur-like, catalytic domain"/>
    <property type="match status" value="1"/>
</dbReference>
<evidence type="ECO:0000256" key="9">
    <source>
        <dbReference type="ARBA" id="ARBA00023316"/>
    </source>
</evidence>
<evidence type="ECO:0000256" key="7">
    <source>
        <dbReference type="ARBA" id="ARBA00022984"/>
    </source>
</evidence>
<keyword evidence="2 10" id="KW-0436">Ligase</keyword>
<keyword evidence="1 10" id="KW-0963">Cytoplasm</keyword>
<evidence type="ECO:0000256" key="11">
    <source>
        <dbReference type="RuleBase" id="RU004136"/>
    </source>
</evidence>
<dbReference type="GO" id="GO:0016874">
    <property type="term" value="F:ligase activity"/>
    <property type="evidence" value="ECO:0007669"/>
    <property type="project" value="UniProtKB-KW"/>
</dbReference>
<keyword evidence="9 10" id="KW-0961">Cell wall biogenesis/degradation</keyword>
<evidence type="ECO:0000256" key="1">
    <source>
        <dbReference type="ARBA" id="ARBA00022490"/>
    </source>
</evidence>
<dbReference type="PANTHER" id="PTHR43024:SF1">
    <property type="entry name" value="UDP-N-ACETYLMURAMOYL-TRIPEPTIDE--D-ALANYL-D-ALANINE LIGASE"/>
    <property type="match status" value="1"/>
</dbReference>
<evidence type="ECO:0000259" key="12">
    <source>
        <dbReference type="Pfam" id="PF01225"/>
    </source>
</evidence>
<dbReference type="PANTHER" id="PTHR43024">
    <property type="entry name" value="UDP-N-ACETYLMURAMOYL-TRIPEPTIDE--D-ALANYL-D-ALANINE LIGASE"/>
    <property type="match status" value="1"/>
</dbReference>
<dbReference type="InterPro" id="IPR005863">
    <property type="entry name" value="UDP-N-AcMur_synth"/>
</dbReference>
<evidence type="ECO:0000256" key="4">
    <source>
        <dbReference type="ARBA" id="ARBA00022741"/>
    </source>
</evidence>
<comment type="caution">
    <text evidence="15">The sequence shown here is derived from an EMBL/GenBank/DDBJ whole genome shotgun (WGS) entry which is preliminary data.</text>
</comment>
<accession>A0ABR8PPF9</accession>
<dbReference type="InterPro" id="IPR013221">
    <property type="entry name" value="Mur_ligase_cen"/>
</dbReference>
<sequence length="448" mass="49909">MELTFKELVKAIDGEVLLKNKKIFNNICTDTRKIVKDNIFLALKGDNFNGNKYVKDALEKGASIAIVDEVCFEPVEVKGTVIKVDNTYDALLSLAKYYREKLGVKVVGITGSTGKTSTKDLVAAFLSERYKVFKTKGNFNNHIGLPLMILSLDSSIEVAVLELGMSNLGEIHTLADCARPDIALITNIGLSHIENLKTRENILKAKLEITDFFNSDNKLIVNSEDEYLKNLSRENYELIKTGYGEGNKFFAKDIVLGESTTSFKLRDGDYEHEFTLPMVGAHNVLNALLGIAAAKTLGVTYDEMERGLKNIEATSMRLEFIKVNGFTVINDCYNASPDSMNAALDVLKNYKGKRKIAVLGTMRELGDESKEAHRAVGEYANDKADILVTTGEYVEDYKLGFNCGKFKNYSSKEEMINEIRTFIKKDDVILVKASRGAKFEDVVAKLKE</sequence>
<dbReference type="SUPFAM" id="SSF53623">
    <property type="entry name" value="MurD-like peptide ligases, catalytic domain"/>
    <property type="match status" value="1"/>
</dbReference>
<keyword evidence="16" id="KW-1185">Reference proteome</keyword>
<feature type="domain" description="Mur ligase C-terminal" evidence="13">
    <location>
        <begin position="316"/>
        <end position="435"/>
    </location>
</feature>
<keyword evidence="6 10" id="KW-0133">Cell shape</keyword>
<evidence type="ECO:0000313" key="15">
    <source>
        <dbReference type="EMBL" id="MBD7910064.1"/>
    </source>
</evidence>
<feature type="domain" description="Mur ligase central" evidence="14">
    <location>
        <begin position="109"/>
        <end position="294"/>
    </location>
</feature>
<dbReference type="Pfam" id="PF02875">
    <property type="entry name" value="Mur_ligase_C"/>
    <property type="match status" value="1"/>
</dbReference>
<feature type="binding site" evidence="10">
    <location>
        <begin position="111"/>
        <end position="117"/>
    </location>
    <ligand>
        <name>ATP</name>
        <dbReference type="ChEBI" id="CHEBI:30616"/>
    </ligand>
</feature>
<evidence type="ECO:0000256" key="5">
    <source>
        <dbReference type="ARBA" id="ARBA00022840"/>
    </source>
</evidence>
<proteinExistence type="inferred from homology"/>
<dbReference type="HAMAP" id="MF_02019">
    <property type="entry name" value="MurF"/>
    <property type="match status" value="1"/>
</dbReference>
<evidence type="ECO:0000256" key="8">
    <source>
        <dbReference type="ARBA" id="ARBA00023306"/>
    </source>
</evidence>
<evidence type="ECO:0000256" key="3">
    <source>
        <dbReference type="ARBA" id="ARBA00022618"/>
    </source>
</evidence>
<dbReference type="InterPro" id="IPR036565">
    <property type="entry name" value="Mur-like_cat_sf"/>
</dbReference>
<keyword evidence="4 10" id="KW-0547">Nucleotide-binding</keyword>
<dbReference type="InterPro" id="IPR035911">
    <property type="entry name" value="MurE/MurF_N"/>
</dbReference>
<keyword evidence="8 10" id="KW-0131">Cell cycle</keyword>
<evidence type="ECO:0000313" key="16">
    <source>
        <dbReference type="Proteomes" id="UP000627781"/>
    </source>
</evidence>
<organism evidence="15 16">
    <name type="scientific">Clostridium cibarium</name>
    <dbReference type="NCBI Taxonomy" id="2762247"/>
    <lineage>
        <taxon>Bacteria</taxon>
        <taxon>Bacillati</taxon>
        <taxon>Bacillota</taxon>
        <taxon>Clostridia</taxon>
        <taxon>Eubacteriales</taxon>
        <taxon>Clostridiaceae</taxon>
        <taxon>Clostridium</taxon>
    </lineage>
</organism>
<comment type="subcellular location">
    <subcellularLocation>
        <location evidence="10 11">Cytoplasm</location>
    </subcellularLocation>
</comment>
<gene>
    <name evidence="10" type="primary">murF</name>
    <name evidence="15" type="ORF">H9661_01730</name>
</gene>
<comment type="catalytic activity">
    <reaction evidence="10 11">
        <text>D-alanyl-D-alanine + UDP-N-acetyl-alpha-D-muramoyl-L-alanyl-gamma-D-glutamyl-meso-2,6-diaminopimelate + ATP = UDP-N-acetyl-alpha-D-muramoyl-L-alanyl-gamma-D-glutamyl-meso-2,6-diaminopimeloyl-D-alanyl-D-alanine + ADP + phosphate + H(+)</text>
        <dbReference type="Rhea" id="RHEA:28374"/>
        <dbReference type="ChEBI" id="CHEBI:15378"/>
        <dbReference type="ChEBI" id="CHEBI:30616"/>
        <dbReference type="ChEBI" id="CHEBI:43474"/>
        <dbReference type="ChEBI" id="CHEBI:57822"/>
        <dbReference type="ChEBI" id="CHEBI:61386"/>
        <dbReference type="ChEBI" id="CHEBI:83905"/>
        <dbReference type="ChEBI" id="CHEBI:456216"/>
        <dbReference type="EC" id="6.3.2.10"/>
    </reaction>
</comment>
<comment type="function">
    <text evidence="10 11">Involved in cell wall formation. Catalyzes the final step in the synthesis of UDP-N-acetylmuramoyl-pentapeptide, the precursor of murein.</text>
</comment>
<dbReference type="EC" id="6.3.2.10" evidence="10 11"/>
<comment type="similarity">
    <text evidence="10">Belongs to the MurCDEF family. MurF subfamily.</text>
</comment>
<feature type="domain" description="Mur ligase N-terminal catalytic" evidence="12">
    <location>
        <begin position="26"/>
        <end position="98"/>
    </location>
</feature>